<protein>
    <submittedName>
        <fullName evidence="5">Methyltransferase</fullName>
    </submittedName>
</protein>
<dbReference type="AlphaFoldDB" id="A0A6P1YYF5"/>
<dbReference type="KEGG" id="apra:G3A50_21845"/>
<accession>A0A6P1YYF5</accession>
<proteinExistence type="predicted"/>
<keyword evidence="6" id="KW-1185">Reference proteome</keyword>
<evidence type="ECO:0000313" key="5">
    <source>
        <dbReference type="EMBL" id="QIB36564.1"/>
    </source>
</evidence>
<dbReference type="PROSITE" id="PS51682">
    <property type="entry name" value="SAM_OMT_I"/>
    <property type="match status" value="1"/>
</dbReference>
<evidence type="ECO:0000256" key="3">
    <source>
        <dbReference type="ARBA" id="ARBA00022691"/>
    </source>
</evidence>
<sequence>MAQLGDVVARHLLRFAFREELAIDWRVPSFGEHVLDDRVSAVLDTYHARMREERTGPHAETPGGRDGGQDQRMRAIGPDTGRLLNILVRSLAAPTILEIGTSFGYSGIWLAEAARATGGRLVTMELHGYKSAHAREMAEKAGLADHIDFKVGDAVAMIGELPGTVDFVFLDLWKDLYVPCLEAFYPKLAPGAIIVADNMLGPDPAVKDYGKAVRARPGITSVLLPVGSGIEVSRYEPA</sequence>
<dbReference type="InterPro" id="IPR029063">
    <property type="entry name" value="SAM-dependent_MTases_sf"/>
</dbReference>
<evidence type="ECO:0000256" key="4">
    <source>
        <dbReference type="SAM" id="MobiDB-lite"/>
    </source>
</evidence>
<evidence type="ECO:0000313" key="6">
    <source>
        <dbReference type="Proteomes" id="UP000464751"/>
    </source>
</evidence>
<organism evidence="5 6">
    <name type="scientific">Ancylobacter pratisalsi</name>
    <dbReference type="NCBI Taxonomy" id="1745854"/>
    <lineage>
        <taxon>Bacteria</taxon>
        <taxon>Pseudomonadati</taxon>
        <taxon>Pseudomonadota</taxon>
        <taxon>Alphaproteobacteria</taxon>
        <taxon>Hyphomicrobiales</taxon>
        <taxon>Xanthobacteraceae</taxon>
        <taxon>Ancylobacter</taxon>
    </lineage>
</organism>
<gene>
    <name evidence="5" type="ORF">G3A50_21845</name>
</gene>
<dbReference type="EMBL" id="CP048631">
    <property type="protein sequence ID" value="QIB36564.1"/>
    <property type="molecule type" value="Genomic_DNA"/>
</dbReference>
<dbReference type="PANTHER" id="PTHR43167:SF1">
    <property type="entry name" value="PUTATIVE (AFU_ORTHOLOGUE AFUA_6G01830)-RELATED"/>
    <property type="match status" value="1"/>
</dbReference>
<dbReference type="Gene3D" id="3.40.50.150">
    <property type="entry name" value="Vaccinia Virus protein VP39"/>
    <property type="match status" value="1"/>
</dbReference>
<keyword evidence="5" id="KW-0614">Plasmid</keyword>
<dbReference type="Proteomes" id="UP000464751">
    <property type="component" value="Plasmid pLGM"/>
</dbReference>
<dbReference type="Pfam" id="PF01596">
    <property type="entry name" value="Methyltransf_3"/>
    <property type="match status" value="1"/>
</dbReference>
<dbReference type="GO" id="GO:0032259">
    <property type="term" value="P:methylation"/>
    <property type="evidence" value="ECO:0007669"/>
    <property type="project" value="UniProtKB-KW"/>
</dbReference>
<name>A0A6P1YYF5_9HYPH</name>
<keyword evidence="1 5" id="KW-0489">Methyltransferase</keyword>
<keyword evidence="3" id="KW-0949">S-adenosyl-L-methionine</keyword>
<dbReference type="InterPro" id="IPR002935">
    <property type="entry name" value="SAM_O-MeTrfase"/>
</dbReference>
<reference evidence="5 6" key="1">
    <citation type="submission" date="2020-02" db="EMBL/GenBank/DDBJ databases">
        <authorList>
            <person name="Li G."/>
        </authorList>
    </citation>
    <scope>NUCLEOTIDE SEQUENCE [LARGE SCALE GENOMIC DNA]</scope>
    <source>
        <strain evidence="5 6">DSM 102029</strain>
        <plasmid evidence="6">plgm</plasmid>
    </source>
</reference>
<dbReference type="PANTHER" id="PTHR43167">
    <property type="entry name" value="PUTATIVE (AFU_ORTHOLOGUE AFUA_6G01830)-RELATED"/>
    <property type="match status" value="1"/>
</dbReference>
<feature type="region of interest" description="Disordered" evidence="4">
    <location>
        <begin position="50"/>
        <end position="74"/>
    </location>
</feature>
<evidence type="ECO:0000256" key="2">
    <source>
        <dbReference type="ARBA" id="ARBA00022679"/>
    </source>
</evidence>
<dbReference type="SUPFAM" id="SSF53335">
    <property type="entry name" value="S-adenosyl-L-methionine-dependent methyltransferases"/>
    <property type="match status" value="1"/>
</dbReference>
<geneLocation type="plasmid" evidence="6">
    <name>plgm</name>
</geneLocation>
<keyword evidence="2 5" id="KW-0808">Transferase</keyword>
<dbReference type="CDD" id="cd02440">
    <property type="entry name" value="AdoMet_MTases"/>
    <property type="match status" value="1"/>
</dbReference>
<evidence type="ECO:0000256" key="1">
    <source>
        <dbReference type="ARBA" id="ARBA00022603"/>
    </source>
</evidence>
<dbReference type="GO" id="GO:0008171">
    <property type="term" value="F:O-methyltransferase activity"/>
    <property type="evidence" value="ECO:0007669"/>
    <property type="project" value="InterPro"/>
</dbReference>